<feature type="domain" description="HTH araC/xylS-type" evidence="4">
    <location>
        <begin position="203"/>
        <end position="301"/>
    </location>
</feature>
<keyword evidence="2" id="KW-0238">DNA-binding</keyword>
<sequence length="307" mass="35173">MTTHSGSMRKIDFTNPTHYESLFMVDAVRKSTPFDWKDVYFERREESAAFETSEHRIDGHYLMVKLSPWSIAERCIDGKWHSETQRRGSMAYVPDDCTHLVRYRQPLGTLCLLTLSRQLVESVAEELNQPVFRGRPRAAQDIDLHLLNSAECLDQELRDGNPNGLLFAQNFGHMIAAHLVMGFGTAAVRQRSQLKTLPEKKRKWLDEFIDANLSDTITIDALARQVGLSPYHFSRLFKNSTGMAPYKYVLHRRMAFAQACLRDDHSSIADISLACGFNDATQFTKQFRKICGQTPSQYRHIESTSFS</sequence>
<gene>
    <name evidence="5" type="primary">rhaR_106</name>
    <name evidence="5" type="ORF">SDC9_110891</name>
</gene>
<dbReference type="InterPro" id="IPR050204">
    <property type="entry name" value="AraC_XylS_family_regulators"/>
</dbReference>
<evidence type="ECO:0000256" key="2">
    <source>
        <dbReference type="ARBA" id="ARBA00023125"/>
    </source>
</evidence>
<evidence type="ECO:0000256" key="3">
    <source>
        <dbReference type="ARBA" id="ARBA00023163"/>
    </source>
</evidence>
<dbReference type="PANTHER" id="PTHR46796">
    <property type="entry name" value="HTH-TYPE TRANSCRIPTIONAL ACTIVATOR RHAS-RELATED"/>
    <property type="match status" value="1"/>
</dbReference>
<dbReference type="PROSITE" id="PS00041">
    <property type="entry name" value="HTH_ARAC_FAMILY_1"/>
    <property type="match status" value="1"/>
</dbReference>
<keyword evidence="1" id="KW-0805">Transcription regulation</keyword>
<protein>
    <submittedName>
        <fullName evidence="5">HTH-type transcriptional activator RhaR</fullName>
    </submittedName>
</protein>
<dbReference type="Gene3D" id="1.10.10.60">
    <property type="entry name" value="Homeodomain-like"/>
    <property type="match status" value="2"/>
</dbReference>
<accession>A0A645BFU2</accession>
<dbReference type="SUPFAM" id="SSF46689">
    <property type="entry name" value="Homeodomain-like"/>
    <property type="match status" value="2"/>
</dbReference>
<dbReference type="InterPro" id="IPR009057">
    <property type="entry name" value="Homeodomain-like_sf"/>
</dbReference>
<comment type="caution">
    <text evidence="5">The sequence shown here is derived from an EMBL/GenBank/DDBJ whole genome shotgun (WGS) entry which is preliminary data.</text>
</comment>
<dbReference type="GO" id="GO:0043565">
    <property type="term" value="F:sequence-specific DNA binding"/>
    <property type="evidence" value="ECO:0007669"/>
    <property type="project" value="InterPro"/>
</dbReference>
<dbReference type="PANTHER" id="PTHR46796:SF6">
    <property type="entry name" value="ARAC SUBFAMILY"/>
    <property type="match status" value="1"/>
</dbReference>
<dbReference type="InterPro" id="IPR020449">
    <property type="entry name" value="Tscrpt_reg_AraC-type_HTH"/>
</dbReference>
<organism evidence="5">
    <name type="scientific">bioreactor metagenome</name>
    <dbReference type="NCBI Taxonomy" id="1076179"/>
    <lineage>
        <taxon>unclassified sequences</taxon>
        <taxon>metagenomes</taxon>
        <taxon>ecological metagenomes</taxon>
    </lineage>
</organism>
<reference evidence="5" key="1">
    <citation type="submission" date="2019-08" db="EMBL/GenBank/DDBJ databases">
        <authorList>
            <person name="Kucharzyk K."/>
            <person name="Murdoch R.W."/>
            <person name="Higgins S."/>
            <person name="Loffler F."/>
        </authorList>
    </citation>
    <scope>NUCLEOTIDE SEQUENCE</scope>
</reference>
<dbReference type="InterPro" id="IPR018060">
    <property type="entry name" value="HTH_AraC"/>
</dbReference>
<dbReference type="Pfam" id="PF12833">
    <property type="entry name" value="HTH_18"/>
    <property type="match status" value="1"/>
</dbReference>
<name>A0A645BFU2_9ZZZZ</name>
<dbReference type="PRINTS" id="PR00032">
    <property type="entry name" value="HTHARAC"/>
</dbReference>
<evidence type="ECO:0000256" key="1">
    <source>
        <dbReference type="ARBA" id="ARBA00023015"/>
    </source>
</evidence>
<evidence type="ECO:0000313" key="5">
    <source>
        <dbReference type="EMBL" id="MPM64006.1"/>
    </source>
</evidence>
<dbReference type="GO" id="GO:0003700">
    <property type="term" value="F:DNA-binding transcription factor activity"/>
    <property type="evidence" value="ECO:0007669"/>
    <property type="project" value="InterPro"/>
</dbReference>
<dbReference type="PROSITE" id="PS01124">
    <property type="entry name" value="HTH_ARAC_FAMILY_2"/>
    <property type="match status" value="1"/>
</dbReference>
<keyword evidence="3" id="KW-0804">Transcription</keyword>
<evidence type="ECO:0000259" key="4">
    <source>
        <dbReference type="PROSITE" id="PS01124"/>
    </source>
</evidence>
<proteinExistence type="predicted"/>
<dbReference type="EMBL" id="VSSQ01019725">
    <property type="protein sequence ID" value="MPM64006.1"/>
    <property type="molecule type" value="Genomic_DNA"/>
</dbReference>
<dbReference type="InterPro" id="IPR018062">
    <property type="entry name" value="HTH_AraC-typ_CS"/>
</dbReference>
<dbReference type="SMART" id="SM00342">
    <property type="entry name" value="HTH_ARAC"/>
    <property type="match status" value="1"/>
</dbReference>
<dbReference type="AlphaFoldDB" id="A0A645BFU2"/>